<dbReference type="InterPro" id="IPR050750">
    <property type="entry name" value="C5-MTase"/>
</dbReference>
<dbReference type="PRINTS" id="PR00105">
    <property type="entry name" value="C5METTRFRASE"/>
</dbReference>
<evidence type="ECO:0000313" key="9">
    <source>
        <dbReference type="Proteomes" id="UP000824242"/>
    </source>
</evidence>
<feature type="active site" evidence="6">
    <location>
        <position position="78"/>
    </location>
</feature>
<dbReference type="GO" id="GO:0003886">
    <property type="term" value="F:DNA (cytosine-5-)-methyltransferase activity"/>
    <property type="evidence" value="ECO:0007669"/>
    <property type="project" value="UniProtKB-EC"/>
</dbReference>
<comment type="similarity">
    <text evidence="6">Belongs to the class I-like SAM-binding methyltransferase superfamily. C5-methyltransferase family.</text>
</comment>
<dbReference type="GO" id="GO:0032259">
    <property type="term" value="P:methylation"/>
    <property type="evidence" value="ECO:0007669"/>
    <property type="project" value="UniProtKB-KW"/>
</dbReference>
<dbReference type="AlphaFoldDB" id="A0A9D1DEW5"/>
<dbReference type="GO" id="GO:0009307">
    <property type="term" value="P:DNA restriction-modification system"/>
    <property type="evidence" value="ECO:0007669"/>
    <property type="project" value="UniProtKB-KW"/>
</dbReference>
<sequence>MVKTAKQMTLGSLFDGIGGFPLAGVYAGMKPVWASEIEPFPIRVTEKRLPGMKHYGDIHRLSGAGLEPVDVVTFGSPCQDLSIAGKRGGLEGARSGLFYQAVRIIQEMRDATNGQYPKWAVWENVPGALSSHNGEDFRQVLESLLRVKDPEANVPLPENHKWLPAGEIMGDGYSLAWRVLDAAQGWGVAQRRKRVFAVLDLAGQRAGQVLFESEGVSGYTPPRGEARQGAAAGAAGGVGAAGCAGRSTGGFCTGQSSASRSDGYGEERAPTLRGGKPPGVAIGFNPTDGRIRINRDGICQTLCSRMGTGGNQTPLTLKIRSGCEGGGKGALIQRELSATLGCNNDQTLFAPVAYGICSDQSHAMLSDNPRAGIYEAETSRTLDQGGGNPCCNQGGIAVCEPAYTFRPMMNTQVDQEKAASLMARDHKDPVAVSMPAYALDRACFNSGENAQYRMNVSEEMAPTLVAEGPSAVAEVDSMYIVRRLTPLECCRLQGFPDGWTENLGTDEPTEQEIARWFEVFEDWYRANGKNVGPSRSRIVKWLKDPRTDAAEYKAYGNSVAVPCVFFVLAGIVWAEEQEGRD</sequence>
<dbReference type="PANTHER" id="PTHR46098">
    <property type="entry name" value="TRNA (CYTOSINE(38)-C(5))-METHYLTRANSFERASE"/>
    <property type="match status" value="1"/>
</dbReference>
<dbReference type="PROSITE" id="PS00094">
    <property type="entry name" value="C5_MTASE_1"/>
    <property type="match status" value="1"/>
</dbReference>
<dbReference type="Proteomes" id="UP000824242">
    <property type="component" value="Unassembled WGS sequence"/>
</dbReference>
<dbReference type="PANTHER" id="PTHR46098:SF1">
    <property type="entry name" value="TRNA (CYTOSINE(38)-C(5))-METHYLTRANSFERASE"/>
    <property type="match status" value="1"/>
</dbReference>
<dbReference type="EC" id="2.1.1.37" evidence="1"/>
<evidence type="ECO:0000313" key="8">
    <source>
        <dbReference type="EMBL" id="HIR47642.1"/>
    </source>
</evidence>
<keyword evidence="3 6" id="KW-0808">Transferase</keyword>
<evidence type="ECO:0000256" key="5">
    <source>
        <dbReference type="ARBA" id="ARBA00022747"/>
    </source>
</evidence>
<keyword evidence="4 6" id="KW-0949">S-adenosyl-L-methionine</keyword>
<organism evidence="8 9">
    <name type="scientific">Candidatus Caccousia avicola</name>
    <dbReference type="NCBI Taxonomy" id="2840721"/>
    <lineage>
        <taxon>Bacteria</taxon>
        <taxon>Bacillati</taxon>
        <taxon>Bacillota</taxon>
        <taxon>Clostridia</taxon>
        <taxon>Eubacteriales</taxon>
        <taxon>Oscillospiraceae</taxon>
        <taxon>Oscillospiraceae incertae sedis</taxon>
        <taxon>Candidatus Caccousia</taxon>
    </lineage>
</organism>
<dbReference type="Pfam" id="PF00145">
    <property type="entry name" value="DNA_methylase"/>
    <property type="match status" value="1"/>
</dbReference>
<evidence type="ECO:0000256" key="4">
    <source>
        <dbReference type="ARBA" id="ARBA00022691"/>
    </source>
</evidence>
<evidence type="ECO:0000256" key="1">
    <source>
        <dbReference type="ARBA" id="ARBA00011975"/>
    </source>
</evidence>
<protein>
    <recommendedName>
        <fullName evidence="1">DNA (cytosine-5-)-methyltransferase</fullName>
        <ecNumber evidence="1">2.1.1.37</ecNumber>
    </recommendedName>
</protein>
<accession>A0A9D1DEW5</accession>
<comment type="caution">
    <text evidence="8">The sequence shown here is derived from an EMBL/GenBank/DDBJ whole genome shotgun (WGS) entry which is preliminary data.</text>
</comment>
<dbReference type="EMBL" id="DVGZ01000089">
    <property type="protein sequence ID" value="HIR47642.1"/>
    <property type="molecule type" value="Genomic_DNA"/>
</dbReference>
<evidence type="ECO:0000256" key="6">
    <source>
        <dbReference type="PROSITE-ProRule" id="PRU01016"/>
    </source>
</evidence>
<reference evidence="8" key="2">
    <citation type="journal article" date="2021" name="PeerJ">
        <title>Extensive microbial diversity within the chicken gut microbiome revealed by metagenomics and culture.</title>
        <authorList>
            <person name="Gilroy R."/>
            <person name="Ravi A."/>
            <person name="Getino M."/>
            <person name="Pursley I."/>
            <person name="Horton D.L."/>
            <person name="Alikhan N.F."/>
            <person name="Baker D."/>
            <person name="Gharbi K."/>
            <person name="Hall N."/>
            <person name="Watson M."/>
            <person name="Adriaenssens E.M."/>
            <person name="Foster-Nyarko E."/>
            <person name="Jarju S."/>
            <person name="Secka A."/>
            <person name="Antonio M."/>
            <person name="Oren A."/>
            <person name="Chaudhuri R.R."/>
            <person name="La Ragione R."/>
            <person name="Hildebrand F."/>
            <person name="Pallen M.J."/>
        </authorList>
    </citation>
    <scope>NUCLEOTIDE SEQUENCE</scope>
    <source>
        <strain evidence="8">ChiSxjej1B13-7958</strain>
    </source>
</reference>
<dbReference type="InterPro" id="IPR029063">
    <property type="entry name" value="SAM-dependent_MTases_sf"/>
</dbReference>
<dbReference type="InterPro" id="IPR001525">
    <property type="entry name" value="C5_MeTfrase"/>
</dbReference>
<dbReference type="Gene3D" id="3.90.120.10">
    <property type="entry name" value="DNA Methylase, subunit A, domain 2"/>
    <property type="match status" value="1"/>
</dbReference>
<dbReference type="Gene3D" id="3.40.50.150">
    <property type="entry name" value="Vaccinia Virus protein VP39"/>
    <property type="match status" value="1"/>
</dbReference>
<evidence type="ECO:0000256" key="7">
    <source>
        <dbReference type="SAM" id="MobiDB-lite"/>
    </source>
</evidence>
<name>A0A9D1DEW5_9FIRM</name>
<feature type="region of interest" description="Disordered" evidence="7">
    <location>
        <begin position="254"/>
        <end position="280"/>
    </location>
</feature>
<dbReference type="InterPro" id="IPR018117">
    <property type="entry name" value="C5_DNA_meth_AS"/>
</dbReference>
<dbReference type="SUPFAM" id="SSF53335">
    <property type="entry name" value="S-adenosyl-L-methionine-dependent methyltransferases"/>
    <property type="match status" value="1"/>
</dbReference>
<reference evidence="8" key="1">
    <citation type="submission" date="2020-10" db="EMBL/GenBank/DDBJ databases">
        <authorList>
            <person name="Gilroy R."/>
        </authorList>
    </citation>
    <scope>NUCLEOTIDE SEQUENCE</scope>
    <source>
        <strain evidence="8">ChiSxjej1B13-7958</strain>
    </source>
</reference>
<proteinExistence type="inferred from homology"/>
<keyword evidence="2 6" id="KW-0489">Methyltransferase</keyword>
<gene>
    <name evidence="8" type="ORF">IAB89_08325</name>
</gene>
<evidence type="ECO:0000256" key="2">
    <source>
        <dbReference type="ARBA" id="ARBA00022603"/>
    </source>
</evidence>
<keyword evidence="5" id="KW-0680">Restriction system</keyword>
<evidence type="ECO:0000256" key="3">
    <source>
        <dbReference type="ARBA" id="ARBA00022679"/>
    </source>
</evidence>
<dbReference type="PROSITE" id="PS51679">
    <property type="entry name" value="SAM_MT_C5"/>
    <property type="match status" value="1"/>
</dbReference>